<name>A0ABR1BZS5_NECAM</name>
<evidence type="ECO:0000313" key="1">
    <source>
        <dbReference type="EMBL" id="KAK6730623.1"/>
    </source>
</evidence>
<dbReference type="EMBL" id="JAVFWL010000001">
    <property type="protein sequence ID" value="KAK6730623.1"/>
    <property type="molecule type" value="Genomic_DNA"/>
</dbReference>
<evidence type="ECO:0000313" key="2">
    <source>
        <dbReference type="Proteomes" id="UP001303046"/>
    </source>
</evidence>
<evidence type="ECO:0008006" key="3">
    <source>
        <dbReference type="Google" id="ProtNLM"/>
    </source>
</evidence>
<comment type="caution">
    <text evidence="1">The sequence shown here is derived from an EMBL/GenBank/DDBJ whole genome shotgun (WGS) entry which is preliminary data.</text>
</comment>
<dbReference type="Proteomes" id="UP001303046">
    <property type="component" value="Unassembled WGS sequence"/>
</dbReference>
<reference evidence="1 2" key="1">
    <citation type="submission" date="2023-08" db="EMBL/GenBank/DDBJ databases">
        <title>A Necator americanus chromosomal reference genome.</title>
        <authorList>
            <person name="Ilik V."/>
            <person name="Petrzelkova K.J."/>
            <person name="Pardy F."/>
            <person name="Fuh T."/>
            <person name="Niatou-Singa F.S."/>
            <person name="Gouil Q."/>
            <person name="Baker L."/>
            <person name="Ritchie M.E."/>
            <person name="Jex A.R."/>
            <person name="Gazzola D."/>
            <person name="Li H."/>
            <person name="Toshio Fujiwara R."/>
            <person name="Zhan B."/>
            <person name="Aroian R.V."/>
            <person name="Pafco B."/>
            <person name="Schwarz E.M."/>
        </authorList>
    </citation>
    <scope>NUCLEOTIDE SEQUENCE [LARGE SCALE GENOMIC DNA]</scope>
    <source>
        <strain evidence="1 2">Aroian</strain>
        <tissue evidence="1">Whole animal</tissue>
    </source>
</reference>
<keyword evidence="2" id="KW-1185">Reference proteome</keyword>
<gene>
    <name evidence="1" type="primary">Necator_chrI.g3352</name>
    <name evidence="1" type="ORF">RB195_007223</name>
</gene>
<protein>
    <recommendedName>
        <fullName evidence="3">Reverse transcriptase/retrotransposon-derived protein RNase H-like domain-containing protein</fullName>
    </recommendedName>
</protein>
<proteinExistence type="predicted"/>
<accession>A0ABR1BZS5</accession>
<sequence length="206" mass="24008">MNRWWTNWQKLMESHPEEEGILLFLLYILHTYISKYCDFRELINDAVSTLQKLDDERPQIETQLQRRQLQFEPYTESEANSQQFSEPLSTFPIPQLTAVSSVQVHTPIQHVEPSNLPFVDASTLCYLCELFSSRRNSQESFRRSCHNEAYSLHSSSLSSTLRQKWTKPFLSLLSNVRPCTSVTTYEDGSKEYALGAILLNKLPRRI</sequence>
<organism evidence="1 2">
    <name type="scientific">Necator americanus</name>
    <name type="common">Human hookworm</name>
    <dbReference type="NCBI Taxonomy" id="51031"/>
    <lineage>
        <taxon>Eukaryota</taxon>
        <taxon>Metazoa</taxon>
        <taxon>Ecdysozoa</taxon>
        <taxon>Nematoda</taxon>
        <taxon>Chromadorea</taxon>
        <taxon>Rhabditida</taxon>
        <taxon>Rhabditina</taxon>
        <taxon>Rhabditomorpha</taxon>
        <taxon>Strongyloidea</taxon>
        <taxon>Ancylostomatidae</taxon>
        <taxon>Bunostominae</taxon>
        <taxon>Necator</taxon>
    </lineage>
</organism>